<feature type="transmembrane region" description="Helical" evidence="1">
    <location>
        <begin position="12"/>
        <end position="35"/>
    </location>
</feature>
<name>A0ABN8J8F3_9HYPH</name>
<feature type="transmembrane region" description="Helical" evidence="1">
    <location>
        <begin position="96"/>
        <end position="114"/>
    </location>
</feature>
<organism evidence="2 3">
    <name type="scientific">Mesorhizobium ventifaucium</name>
    <dbReference type="NCBI Taxonomy" id="666020"/>
    <lineage>
        <taxon>Bacteria</taxon>
        <taxon>Pseudomonadati</taxon>
        <taxon>Pseudomonadota</taxon>
        <taxon>Alphaproteobacteria</taxon>
        <taxon>Hyphomicrobiales</taxon>
        <taxon>Phyllobacteriaceae</taxon>
        <taxon>Mesorhizobium</taxon>
    </lineage>
</organism>
<proteinExistence type="predicted"/>
<dbReference type="Proteomes" id="UP001152604">
    <property type="component" value="Unassembled WGS sequence"/>
</dbReference>
<keyword evidence="1" id="KW-0812">Transmembrane</keyword>
<evidence type="ECO:0000256" key="1">
    <source>
        <dbReference type="SAM" id="Phobius"/>
    </source>
</evidence>
<keyword evidence="3" id="KW-1185">Reference proteome</keyword>
<keyword evidence="1" id="KW-1133">Transmembrane helix</keyword>
<feature type="transmembrane region" description="Helical" evidence="1">
    <location>
        <begin position="120"/>
        <end position="142"/>
    </location>
</feature>
<feature type="transmembrane region" description="Helical" evidence="1">
    <location>
        <begin position="47"/>
        <end position="67"/>
    </location>
</feature>
<sequence length="160" mass="17236">MADRKLLFSQILAAVGLFFWSYYILTYVLGMPLFLNTESDNQLVAQIGFGIYGYIILLVGVMLGAVYQELKIAKADGKGQVKIGATLRRATRTADFWLGIFASPVVYAVLLQAIDMTNVTASAFIGITLVGLQNGFVCNTVAESFVKNGPSGQSAPSPKN</sequence>
<gene>
    <name evidence="2" type="ORF">MES4922_10064</name>
</gene>
<comment type="caution">
    <text evidence="2">The sequence shown here is derived from an EMBL/GenBank/DDBJ whole genome shotgun (WGS) entry which is preliminary data.</text>
</comment>
<reference evidence="2" key="1">
    <citation type="submission" date="2022-03" db="EMBL/GenBank/DDBJ databases">
        <authorList>
            <person name="Brunel B."/>
        </authorList>
    </citation>
    <scope>NUCLEOTIDE SEQUENCE</scope>
    <source>
        <strain evidence="2">STM4922sample</strain>
    </source>
</reference>
<dbReference type="EMBL" id="CAKXZS010000001">
    <property type="protein sequence ID" value="CAH2394151.1"/>
    <property type="molecule type" value="Genomic_DNA"/>
</dbReference>
<dbReference type="RefSeq" id="WP_254022724.1">
    <property type="nucleotide sequence ID" value="NZ_CAKXZS010000001.1"/>
</dbReference>
<keyword evidence="1" id="KW-0472">Membrane</keyword>
<evidence type="ECO:0000313" key="2">
    <source>
        <dbReference type="EMBL" id="CAH2394151.1"/>
    </source>
</evidence>
<protein>
    <submittedName>
        <fullName evidence="2">Uncharacterized protein</fullName>
    </submittedName>
</protein>
<accession>A0ABN8J8F3</accession>
<evidence type="ECO:0000313" key="3">
    <source>
        <dbReference type="Proteomes" id="UP001152604"/>
    </source>
</evidence>